<accession>A0ABT4RZA9</accession>
<organism evidence="4 5">
    <name type="scientific">Mesoflavibacter profundi</name>
    <dbReference type="NCBI Taxonomy" id="2708110"/>
    <lineage>
        <taxon>Bacteria</taxon>
        <taxon>Pseudomonadati</taxon>
        <taxon>Bacteroidota</taxon>
        <taxon>Flavobacteriia</taxon>
        <taxon>Flavobacteriales</taxon>
        <taxon>Flavobacteriaceae</taxon>
        <taxon>Mesoflavibacter</taxon>
    </lineage>
</organism>
<feature type="domain" description="CshA" evidence="3">
    <location>
        <begin position="1958"/>
        <end position="2029"/>
    </location>
</feature>
<feature type="compositionally biased region" description="Low complexity" evidence="1">
    <location>
        <begin position="6058"/>
        <end position="6067"/>
    </location>
</feature>
<feature type="domain" description="CshA" evidence="3">
    <location>
        <begin position="3138"/>
        <end position="3209"/>
    </location>
</feature>
<feature type="compositionally biased region" description="Acidic residues" evidence="1">
    <location>
        <begin position="3768"/>
        <end position="3783"/>
    </location>
</feature>
<feature type="compositionally biased region" description="Acidic residues" evidence="1">
    <location>
        <begin position="4222"/>
        <end position="4237"/>
    </location>
</feature>
<feature type="compositionally biased region" description="Acidic residues" evidence="1">
    <location>
        <begin position="4652"/>
        <end position="4667"/>
    </location>
</feature>
<dbReference type="InterPro" id="IPR026395">
    <property type="entry name" value="CshA_fibril"/>
</dbReference>
<feature type="compositionally biased region" description="Acidic residues" evidence="1">
    <location>
        <begin position="5149"/>
        <end position="5164"/>
    </location>
</feature>
<feature type="compositionally biased region" description="Acidic residues" evidence="1">
    <location>
        <begin position="6068"/>
        <end position="6077"/>
    </location>
</feature>
<feature type="domain" description="CshA" evidence="3">
    <location>
        <begin position="2076"/>
        <end position="2147"/>
    </location>
</feature>
<dbReference type="RefSeq" id="WP_270005339.1">
    <property type="nucleotide sequence ID" value="NZ_JAPFGC010000002.1"/>
</dbReference>
<feature type="compositionally biased region" description="Acidic residues" evidence="1">
    <location>
        <begin position="3684"/>
        <end position="3697"/>
    </location>
</feature>
<feature type="domain" description="CshA" evidence="3">
    <location>
        <begin position="1840"/>
        <end position="1911"/>
    </location>
</feature>
<keyword evidence="5" id="KW-1185">Reference proteome</keyword>
<dbReference type="PROSITE" id="PS00018">
    <property type="entry name" value="EF_HAND_1"/>
    <property type="match status" value="4"/>
</dbReference>
<dbReference type="EMBL" id="JAPFGC010000002">
    <property type="protein sequence ID" value="MDA0177146.1"/>
    <property type="molecule type" value="Genomic_DNA"/>
</dbReference>
<dbReference type="InterPro" id="IPR013783">
    <property type="entry name" value="Ig-like_fold"/>
</dbReference>
<feature type="compositionally biased region" description="Polar residues" evidence="1">
    <location>
        <begin position="662"/>
        <end position="674"/>
    </location>
</feature>
<feature type="compositionally biased region" description="Acidic residues" evidence="1">
    <location>
        <begin position="4523"/>
        <end position="4538"/>
    </location>
</feature>
<feature type="compositionally biased region" description="Acidic residues" evidence="1">
    <location>
        <begin position="4394"/>
        <end position="4409"/>
    </location>
</feature>
<feature type="compositionally biased region" description="Acidic residues" evidence="1">
    <location>
        <begin position="5646"/>
        <end position="5661"/>
    </location>
</feature>
<feature type="region of interest" description="Disordered" evidence="1">
    <location>
        <begin position="4105"/>
        <end position="4130"/>
    </location>
</feature>
<feature type="compositionally biased region" description="Acidic residues" evidence="1">
    <location>
        <begin position="4026"/>
        <end position="4041"/>
    </location>
</feature>
<feature type="region of interest" description="Disordered" evidence="1">
    <location>
        <begin position="5037"/>
        <end position="5057"/>
    </location>
</feature>
<dbReference type="InterPro" id="IPR018247">
    <property type="entry name" value="EF_Hand_1_Ca_BS"/>
</dbReference>
<feature type="compositionally biased region" description="Acidic residues" evidence="1">
    <location>
        <begin position="4783"/>
        <end position="4796"/>
    </location>
</feature>
<dbReference type="Gene3D" id="4.10.1080.10">
    <property type="entry name" value="TSP type-3 repeat"/>
    <property type="match status" value="1"/>
</dbReference>
<evidence type="ECO:0000256" key="2">
    <source>
        <dbReference type="SAM" id="SignalP"/>
    </source>
</evidence>
<feature type="compositionally biased region" description="Acidic residues" evidence="1">
    <location>
        <begin position="4351"/>
        <end position="4366"/>
    </location>
</feature>
<feature type="domain" description="CshA" evidence="3">
    <location>
        <begin position="2666"/>
        <end position="2737"/>
    </location>
</feature>
<feature type="compositionally biased region" description="Acidic residues" evidence="1">
    <location>
        <begin position="5474"/>
        <end position="5489"/>
    </location>
</feature>
<feature type="domain" description="CshA" evidence="3">
    <location>
        <begin position="5702"/>
        <end position="5791"/>
    </location>
</feature>
<dbReference type="NCBIfam" id="NF012211">
    <property type="entry name" value="tand_rpt_95"/>
    <property type="match status" value="4"/>
</dbReference>
<dbReference type="Pfam" id="PF17963">
    <property type="entry name" value="Big_9"/>
    <property type="match status" value="4"/>
</dbReference>
<feature type="domain" description="CshA" evidence="3">
    <location>
        <begin position="1604"/>
        <end position="1675"/>
    </location>
</feature>
<name>A0ABT4RZA9_9FLAO</name>
<gene>
    <name evidence="4" type="ORF">OOZ35_06520</name>
</gene>
<feature type="compositionally biased region" description="Acidic residues" evidence="1">
    <location>
        <begin position="4568"/>
        <end position="4581"/>
    </location>
</feature>
<feature type="domain" description="CshA" evidence="3">
    <location>
        <begin position="1486"/>
        <end position="1557"/>
    </location>
</feature>
<feature type="compositionally biased region" description="Acidic residues" evidence="1">
    <location>
        <begin position="3897"/>
        <end position="3912"/>
    </location>
</feature>
<feature type="region of interest" description="Disordered" evidence="1">
    <location>
        <begin position="6007"/>
        <end position="6077"/>
    </location>
</feature>
<feature type="compositionally biased region" description="Acidic residues" evidence="1">
    <location>
        <begin position="6022"/>
        <end position="6052"/>
    </location>
</feature>
<dbReference type="Pfam" id="PF13585">
    <property type="entry name" value="CHU_C"/>
    <property type="match status" value="1"/>
</dbReference>
<feature type="domain" description="CshA" evidence="3">
    <location>
        <begin position="2312"/>
        <end position="2383"/>
    </location>
</feature>
<feature type="compositionally biased region" description="Acidic residues" evidence="1">
    <location>
        <begin position="4910"/>
        <end position="4925"/>
    </location>
</feature>
<feature type="region of interest" description="Disordered" evidence="1">
    <location>
        <begin position="4173"/>
        <end position="5010"/>
    </location>
</feature>
<dbReference type="PANTHER" id="PTHR10068">
    <property type="entry name" value="BONE MARROW PROTEOGLYCAN"/>
    <property type="match status" value="1"/>
</dbReference>
<evidence type="ECO:0000313" key="5">
    <source>
        <dbReference type="Proteomes" id="UP001149142"/>
    </source>
</evidence>
<dbReference type="NCBIfam" id="TIGR04225">
    <property type="entry name" value="CshA_fibril_rpt"/>
    <property type="match status" value="22"/>
</dbReference>
<feature type="domain" description="CshA" evidence="3">
    <location>
        <begin position="3020"/>
        <end position="3091"/>
    </location>
</feature>
<dbReference type="Gene3D" id="2.60.40.10">
    <property type="entry name" value="Immunoglobulins"/>
    <property type="match status" value="1"/>
</dbReference>
<feature type="compositionally biased region" description="Acidic residues" evidence="1">
    <location>
        <begin position="3940"/>
        <end position="3955"/>
    </location>
</feature>
<feature type="domain" description="CshA" evidence="3">
    <location>
        <begin position="5856"/>
        <end position="5908"/>
    </location>
</feature>
<feature type="compositionally biased region" description="Acidic residues" evidence="1">
    <location>
        <begin position="4308"/>
        <end position="4323"/>
    </location>
</feature>
<feature type="compositionally biased region" description="Acidic residues" evidence="1">
    <location>
        <begin position="4738"/>
        <end position="4753"/>
    </location>
</feature>
<dbReference type="PANTHER" id="PTHR10068:SF14">
    <property type="entry name" value="CELL WALL ADHESIN EAP1"/>
    <property type="match status" value="1"/>
</dbReference>
<feature type="compositionally biased region" description="Acidic residues" evidence="1">
    <location>
        <begin position="3725"/>
        <end position="3740"/>
    </location>
</feature>
<feature type="compositionally biased region" description="Acidic residues" evidence="1">
    <location>
        <begin position="5603"/>
        <end position="5618"/>
    </location>
</feature>
<feature type="region of interest" description="Disordered" evidence="1">
    <location>
        <begin position="3677"/>
        <end position="4068"/>
    </location>
</feature>
<sequence>MSKITFSQRIKFVAFLFFSLLLTSNAFADGTRQVMPNATNGTAIYIRTDASNSGPYIGAPESNRLYFTIADATSENLYFGVQARIRNSYQGGNNPLLTNFYYRIFNAAGVAQTPPTLFTNSGTAAGYIPNYARAVAGPNIGGATPAGYNPIVFDPSANGDYYIELYSSNDGGATAVNTAPGGINFLPYFDFTVSDAANNQVDGRIWSRKWSFITYLVENADNNAGTPNVPNPSGNASFEGDFFAYTDDQVIVEVQFEPGFRPFGYQLAMNRFGVVNDDDNPANDFLLTRGSVSYGTGLAPSLDNGFQIFITSPDQNVFVPSIEPDPVVADEIRGCPGNYFIPITLILAQDTAIILDFNGVAGYQENTEDVLIEVYENTPGLKLIPWDGNDGLGNPVTGGTTTITVTSYIGRTNVPMDDAELNINGLSISGVAPTVGNRRLFWDDRNITVTNDGTGCNPTGSNALNNLTTVNPAFSRERLIDGIFGPAHAWSSSNPDDSVPAISQGGNNTNNVLCDDFGNTRIVNTWFYGATKTIPPSPILIPSCDSDEDGLTDSADLDDDNDGILDTTEQAGLNPFGDEDGDGAADYYDSDYSGFVDANGDGISDQFDIDGDGLINQFDTDADGDGCFDAVEGNGGFVTADLNPDGSINDTEDANGVPNAASGGQNDVSSQNAAVSGCDTDGDGVLNESDICEGFDDSVDSDGDSIPDGCDLDDDNDGILDENECSETLNVNFTYNETLSSNGNLVFTAMINGVEEILTIRQSTNPTHYFGSTNTVEPSGVIITAGNTPSIQAQDGDGAPGLDVFESAITFYSSIAIDRIQLPTLDDYDRDNNGTDPTDGIAFTISGTWQINNGDMASYDLNTGALISNNQAGNASLNLSVGGSSAQELVSRGAIGSVLVRGTAGGETNGASATFIANNPFTNASLLFEDLAQNGSRENIINTITSIVLNATVLACPDTDNDGIPNQLDTDSDADGCPDALEGGDNIDLTSVDVNGQLTGAVNTTTGVPNNVDVNNGQSVGGSVDGVPSDAFGQCDSDGDGVIDANDVCNGYDDNLNADGDAVPDGCDLDDDNDGILDSVECESLLSQGGFENVSGLNNGNNFPVDISPWVLGTGNDANVVQVDGAGGFDYGSAGPFEDANPLTGAGTLQHYLDIANGSNDFYQSFTLTTTSKVTYSGYFSARDNLVGNGSIQIVSGIGTTGTVMDGTGILVIDSNGDSQNTPWLFIEREVILPPGTYSYVVSMEEELNFDEARVLSCKDTDGDGFFDYQDIDSDNDGCNDAVEAGHLDNDNNGEVDGTSYDANGQVVGYSSAYTGTNVNVTTPTQVVVDASALLDQNVESGNPATFTITSVSATSTNTYTGTAPNTTPDYSVGTDVSPGINYQWYIGNPTSGGTAILASDSNYTGENSQTLNILDVTGLNNTQYCLLITHDNNNCINEINCVTLTVFINPITQDDTITGLTTNTAAVVDPFADNGNGIDTDPDGTLDASTVNIITAGATDSDGDGDNDTLVVAGEGTWTVDNTTGAVTFTPEVGFTGDPTPIAYTVEDNDGNVSNASTISLDYDAQTPITQDDTITGLTTNTAAVVDPFADNGNGIDTDPDGTLDASTVNIITAGATDSDGDGDNDTLVVAGEGTWTVDNTTGAVTFTPEVGFTGDPTPIAYTVEDNDGNVSNASTISLDYDAQTPITQDDTITGLTTNTAAVVDPFADNGNGIDTDPDGTLDASTVNIITAGATDSDGDGDNDTLVVAGEGTWTVDNTTGAVTFTPEVGFTGDPTPIAYTVEDNDGNVSNASTISLDYDAQTPITQDDTITGLTTNTAAVVDPFADNGNGIDTDPDGTLDASTVNIITAGATDSDGDGDNDTLVVAGEGTWTVDNTTGAVTFTPEVGFTGDPTPIAYTVEDNDGNVSNASTISLDYDAQTPITQDDTITGLTTNTAAVVDPFADNGNGIDTDPDGTLDASTVNIITAGATDSDGDGDNDTLVVAGEGTWTVDNTTGAVTFTPEVGFTGDPTPIAYTVEDNDGNVSNASTISLDYDAQTPITQDDTITGLTTNTAAVVDPFADNGNGIDTDPDGTLDASTVNIITAGATDSDGDGDNDTLVVAGEGTWTVDNTTGAVTFTPEVGFTGDPTPIAYTVEDNDGNVSNASTISLDYDAQTPITQDDTITGLTTNTAAVVDPFADNGNGIDTDPDGTLDASTVNIITAGATDSDGDGDNDTLVVAGEGTWTVDNTTGAVTFTPEVGFTGDPTPIAYTVEDNDGNVSNASTISLDYDAQTPITQDDTITGLTTNTAAVVDPFADNGNGIDTDPDGTLDASTVNIITAGATDSDGDGDNDTLVVAGEGTWTVDNTTGAVTFTPEVGFTGDPTPIAYTVEDNDGNVSNASTISLDYDAQTPITQDDTITGLTTNTAAVVDPFADNGNGIDTDPDGTLDASTVNIITAGATDSDGDGDNDTLVVAGEGTWTVDNTTGAVTFTPEVGFTGDPTPIAYTVEDNDGNVSNASTISLDYDAQTPITQDDTITGLTTNTAAVVDPFADNGNGIDTDPDGTLDASTVNIITAGATDSDGDGDNDTLVVAGEGTWTVDNTTGAVTFTPEVGFTGDPTPIAYTVEDNDGNVSNASTISLDYDAQTPITQDDTITGLTTNTAAVVDPFADNGNGIDTDPDGTLDASTVNIITAGATDSDGDGDNDTLVVAGEGTWTVDNTTGAVTFTPEVGFTGDPTPIAYTVEDNDGNVSNASTISLDYDAQTPITQDDTITGLTTNTAAVVDPFADNGNGIDTDPDGTLDASTVNIITAGATDSDGDGDNDTLVVAGEGTWTVDNTTGAVTFTPEVGFTGDPTPIAYTVEDNDGNVSNASTISLDYDAQTPITQDDTITGLTTNTAAVVDPFADNGNGIDTDPDGTLDASTVNIITAGATDSDGDGDNDTLVVAGEGTWTVDNTTGAVTFTPEVGFTGDPTPIAYTVEDNDGNVSNASTISLDYDAQTPITQDDTITGLTTNTAAVVDPFADNGNGIDTDPDGTLDASTVNIITAGATDSDGDGDNDTLVVAGEGTWTVDNTTGAVTFTPEVGFTGDPTPIAYTVEDNDGNVSNASTISLDYDAQTPITQDDTITGLTTNTAAVVDPFADNGNGIDTDPDGTLDASTVNIITAGATDSDGDGDNDTLVVAGEGTWTVDNTTGAVTFTPEVGFTGDPTPIAYTVEDNDGNVSNASTISLDYDAQTPITQDDTITGLTTNTAAVVDPFADNGNGIDTDPDGTLDASTVNIITAGATDSDGDGDNDTLVVAGEGTWTVDNTTGAVTFTPEVGFTGDPTPIAYTVEDNDGNVSNASTISLDYDAQTPITQDDTITGLTTNTAAVVDPFADNGNGIDTDPDGTLDASTVNIITAGATDSDGDGDNDTLVVAGEGTWTVDNTTGAVTFTPEVGFTGDPTPIAYTVEDNDGNVSNASTISLDYDAQTPITQDDTITGLTTNTAAVVDPFADNGNGIDTDPDGTLDASTVNIITAGATDSDGDGDNDTLVVAGEGTWTVDNTTGAVTFTPEVGFTGDPTPIAYTVEDNDGNVSNASTISLDYDAQTPIAINDTASTEPGISIVIPILNNDNDPDGTIEDTTVDLDPLTPGQQSTITVPGEGTYTDNGDGTITFTPDPTFTGTTTPISYTVEDNDGNVSNTATITVTVDTCPFPTDSDGDGLTDCEETTGIDDPNTPLVPTGPSDPNDPCDPIGLDATDTDGDGLTDCEETTGNDDPNTPLVPTGPSDPNDPCDPIGLDATDTDGDGLTDCEETTGNDDPNTPLVPTGPSDPNDPCDPIGLDATDTDGDGLTDCEETTGNDDPNTPLVPTGPSDPNDPCDPIGLNATDTDGDGLTDCEETTGNDDPNTPLVPTGPSDPNDPCDPIGLDATDTDGDGLTDCEETTGIDDPNTPLVPTGPSDPNDPCDPIGLDATDTDGDGLTDCEETTGNDDPNTPLVPTGPSDPNDPCDPIGLDATDTDGDGLTDCEETTGNDDPNTPLVPTGPSDPNDPCDPIGLDATDTDGDGLTDCEETTGNDDPNTPLVPTGPSDPNDPCDPNTGAGGCTPIAVDDSSSTQPNTPVVIDITDNDSDPNGTIEDTTVDLDPLTPGQQSTITVPGEGTYTDNGDGTITFTPDPTFTGTTTPISYTVEDNDGNVSNTATITVTVDTCPFPTDSDGDGLTDCEETTGNDDPNTPLVPTGPSDPNDPCDPIGLDATDTDGDGLTDCEETTGNDDPNTPLVPTGPSDPNDPCDPIGLDATDTDGDGLTDCEETTGNDDPNTPLVPTGPSDPNDPCDPIGLDATDTDGDGLTDCEETTGNDDPNTPLVPTGPSDPNDPCDPIGLDATDTDGDGLTDCEETTGNDDPNTPLVPTGPSDPNDPCDPIGLDATDTDGDGLTDCEETTGNDDPNTPLVPTGPSDPNDPCDPIGLDATDTDGDGLTDCEETTGNDDPNTPLVPTGPSDPNDPCDPIGLDATDTDGDGLTDCEETTGNDDPNTPLVPTGPSDSNDPCDPIGLDATDTDGDGLTDCEETTGNDDPNTPLVPTGPSDPNDPCDPIGLNATDTDGDGLTDCEETTGNDDPNTPLVPTGPSDPNDPCDPIGLDATDTDGDGLTDCEETTGNDDPNTPLVPTGPSDPNDPCDPIGLDATDTDGDGLTDCEETTGNDDPNTPLVPTGPSDPNDPCDPIGLDATDTDGDGLTDCEETTGNDDPNTPLVPTGPSDPNDPCDPIGLDATDTDGDGLTDCEETTGNDDPNTPLVPTGPSDPNDPCDPIGLNATDTDGDGLTDCEETTGNDDPNTPLVPTGPSDPNDPCDPIGLDATDTDGDGLTDCEETTGNDDPNTPLVPTGPSDPNDPCDPIGLDATDTDGDGLTDCEETTGNDDPNTPLVPTGPSDPNDPCDPIGLDATDTDGDGLTDCEETTGNDDPNTPLVPTGPSDPNDPCDPIGLDATDTDGDGLTDCEETTGNDDPNTPLVPTGPSDPNDPCDPNTGAGGCTPIAVDDSSSTQPNTPVVIDITDNDSDPNGTIEDTTVDLDPLTPGQQSTITVPGEGTYTDNGDGTITFTPDPTFTGTTTPISYTVEDNDGNVSNTATITVTVDTCPFPTDSDGDGLTDCEETTGNDDPNTPLVPTGPSDPNDPCDPIGLDATDTDGDGLTDCEETTGNDDPNTPLVPTGPSDPNDPCDPIGLDATDTDGDGLTDCEETTGNDDPNTPLVPTGPSDPNDPCDPIGLDATDTDGDGLTDCEETTGNDDPNTPLVPTGPSDPNDPCDPIGLDATDTDGDGLTDCEETTGNDDPNTPLVPTGPSDPNDPCDPNTGAGGCTPIAVDDSSSTQPNTPVVIDITDNDSDPNGTIEDTTVDLDPLTPGQQSTITVPGEGTYTDNGDGTITFTPDPTFTGTTTPISYTVEDNDGNVSNTATITVTVDTCPFPTDSDGDGLTDCEETTGNDDPNTPLVPTGPSDPNDPCDPIGLDATDTDGDGLTDCEETTGNDDPNTPLVPTGPSDPNDPCDPIGLDATDTDGDGLTDCEETTGNDDPNTPLVPTGPSDPNDPCDPIGLNATDTDGDGLTDCEETTGNDDPNTPLVPTGPSDPNDPCDPIGLDATDTDGDGLTDCEETTGNDDPNTPLVPTGPSDPNDPCDPIGLDATDSDGDGLTDCEETTGIDDPNTPLVPTGPSDPNDPCDPNTGAGGCTPIAVDDSVVNATSGSPVSVDVTSNDSDANGTIDPTTVNLTDPSAFDADGDGYNDTLVVPGEGTWVVDPTTGIITFIPESGFTDDPTPIGYTVEDNDGNVSNEATVSIDYATQNPIAEDDDSLLNPFGSIVIIDLVADNGNGPDVDSDGTLDLSTINITTNGATDSDGDGFNDTLVVPGEGTWTIDNLGILTFTPEDGFNDNPTPINYTIQDNDGNVSNQATITITYEPDGDPDGDGVLSSVEILEGTDSNNPCDYNPDSVTEIQSEPWLSSDCDGDGYLNETEINDGTNPLDACDFNYLNEADVAQSGDWFDADCDNDNVPNGVEFPYGDTDNDGIPDWLDPDDDGDGIDTVNEDYGDTDISDGSVDSTGDNNPTNDDTDGDGIPDYLDTDDDNDGILTEDEYPDSNGNGIGFGDDAVDSDGDGLPDYLGVNNANPSEDDLEVFNAVTPNGDGDNDVFVIRNIELYPDNTVTIYNRWGVIVYQTSGYGQSGNFFNGVSNGRATIEADKQLPVGTYFYIIEYNNGNETKSKAGYLYIQR</sequence>
<feature type="compositionally biased region" description="Acidic residues" evidence="1">
    <location>
        <begin position="4695"/>
        <end position="4710"/>
    </location>
</feature>
<feature type="domain" description="CshA" evidence="3">
    <location>
        <begin position="2548"/>
        <end position="2619"/>
    </location>
</feature>
<dbReference type="SUPFAM" id="SSF103647">
    <property type="entry name" value="TSP type-3 repeat"/>
    <property type="match status" value="2"/>
</dbReference>
<feature type="compositionally biased region" description="Acidic residues" evidence="1">
    <location>
        <begin position="3983"/>
        <end position="3998"/>
    </location>
</feature>
<feature type="domain" description="CshA" evidence="3">
    <location>
        <begin position="2902"/>
        <end position="2973"/>
    </location>
</feature>
<feature type="compositionally biased region" description="Acidic residues" evidence="1">
    <location>
        <begin position="4480"/>
        <end position="4495"/>
    </location>
</feature>
<dbReference type="InterPro" id="IPR026341">
    <property type="entry name" value="T9SS_type_B"/>
</dbReference>
<dbReference type="Proteomes" id="UP001149142">
    <property type="component" value="Unassembled WGS sequence"/>
</dbReference>
<dbReference type="Pfam" id="PF19076">
    <property type="entry name" value="CshA_repeat"/>
    <property type="match status" value="20"/>
</dbReference>
<feature type="domain" description="CshA" evidence="3">
    <location>
        <begin position="1722"/>
        <end position="1793"/>
    </location>
</feature>
<feature type="compositionally biased region" description="Acidic residues" evidence="1">
    <location>
        <begin position="4953"/>
        <end position="4968"/>
    </location>
</feature>
<feature type="signal peptide" evidence="2">
    <location>
        <begin position="1"/>
        <end position="28"/>
    </location>
</feature>
<feature type="domain" description="CshA" evidence="3">
    <location>
        <begin position="3256"/>
        <end position="3327"/>
    </location>
</feature>
<feature type="compositionally biased region" description="Acidic residues" evidence="1">
    <location>
        <begin position="5235"/>
        <end position="5250"/>
    </location>
</feature>
<feature type="compositionally biased region" description="Acidic residues" evidence="1">
    <location>
        <begin position="5517"/>
        <end position="5532"/>
    </location>
</feature>
<feature type="compositionally biased region" description="Acidic residues" evidence="1">
    <location>
        <begin position="5562"/>
        <end position="5575"/>
    </location>
</feature>
<keyword evidence="2" id="KW-0732">Signal</keyword>
<feature type="region of interest" description="Disordered" evidence="1">
    <location>
        <begin position="649"/>
        <end position="675"/>
    </location>
</feature>
<feature type="compositionally biased region" description="Acidic residues" evidence="1">
    <location>
        <begin position="3856"/>
        <end position="3869"/>
    </location>
</feature>
<feature type="region of interest" description="Disordered" evidence="1">
    <location>
        <begin position="3613"/>
        <end position="3633"/>
    </location>
</feature>
<feature type="region of interest" description="Disordered" evidence="1">
    <location>
        <begin position="5100"/>
        <end position="5312"/>
    </location>
</feature>
<feature type="compositionally biased region" description="Acidic residues" evidence="1">
    <location>
        <begin position="5278"/>
        <end position="5293"/>
    </location>
</feature>
<feature type="chain" id="PRO_5045407122" evidence="2">
    <location>
        <begin position="29"/>
        <end position="6229"/>
    </location>
</feature>
<feature type="compositionally biased region" description="Acidic residues" evidence="1">
    <location>
        <begin position="4437"/>
        <end position="4452"/>
    </location>
</feature>
<feature type="compositionally biased region" description="Acidic residues" evidence="1">
    <location>
        <begin position="4181"/>
        <end position="4194"/>
    </location>
</feature>
<protein>
    <submittedName>
        <fullName evidence="4">Tandem-95 repeat protein</fullName>
    </submittedName>
</protein>
<feature type="domain" description="CshA" evidence="3">
    <location>
        <begin position="2430"/>
        <end position="2501"/>
    </location>
</feature>
<proteinExistence type="predicted"/>
<feature type="domain" description="CshA" evidence="3">
    <location>
        <begin position="2784"/>
        <end position="2855"/>
    </location>
</feature>
<evidence type="ECO:0000313" key="4">
    <source>
        <dbReference type="EMBL" id="MDA0177146.1"/>
    </source>
</evidence>
<dbReference type="InterPro" id="IPR028974">
    <property type="entry name" value="TSP_type-3_rpt"/>
</dbReference>
<feature type="compositionally biased region" description="Acidic residues" evidence="1">
    <location>
        <begin position="4867"/>
        <end position="4882"/>
    </location>
</feature>
<feature type="compositionally biased region" description="Acidic residues" evidence="1">
    <location>
        <begin position="5108"/>
        <end position="5121"/>
    </location>
</feature>
<feature type="compositionally biased region" description="Acidic residues" evidence="1">
    <location>
        <begin position="5192"/>
        <end position="5207"/>
    </location>
</feature>
<reference evidence="4" key="1">
    <citation type="submission" date="2022-11" db="EMBL/GenBank/DDBJ databases">
        <title>Refractory cell wall polysaccharides provide important carbon source for microbial heterotrophs in the hadal ocean.</title>
        <authorList>
            <person name="Zhu X."/>
        </authorList>
    </citation>
    <scope>NUCLEOTIDE SEQUENCE</scope>
    <source>
        <strain evidence="4">MTRN7</strain>
    </source>
</reference>
<feature type="domain" description="CshA" evidence="3">
    <location>
        <begin position="2194"/>
        <end position="2265"/>
    </location>
</feature>
<evidence type="ECO:0000256" key="1">
    <source>
        <dbReference type="SAM" id="MobiDB-lite"/>
    </source>
</evidence>
<feature type="domain" description="CshA" evidence="3">
    <location>
        <begin position="3374"/>
        <end position="3445"/>
    </location>
</feature>
<feature type="compositionally biased region" description="Acidic residues" evidence="1">
    <location>
        <begin position="3811"/>
        <end position="3826"/>
    </location>
</feature>
<feature type="domain" description="CshA" evidence="3">
    <location>
        <begin position="3492"/>
        <end position="3563"/>
    </location>
</feature>
<feature type="compositionally biased region" description="Acidic residues" evidence="1">
    <location>
        <begin position="4824"/>
        <end position="4839"/>
    </location>
</feature>
<feature type="region of interest" description="Disordered" evidence="1">
    <location>
        <begin position="5426"/>
        <end position="5678"/>
    </location>
</feature>
<comment type="caution">
    <text evidence="4">The sequence shown here is derived from an EMBL/GenBank/DDBJ whole genome shotgun (WGS) entry which is preliminary data.</text>
</comment>
<feature type="compositionally biased region" description="Acidic residues" evidence="1">
    <location>
        <begin position="4265"/>
        <end position="4280"/>
    </location>
</feature>
<dbReference type="NCBIfam" id="TIGR04131">
    <property type="entry name" value="Bac_Flav_CTERM"/>
    <property type="match status" value="1"/>
</dbReference>
<feature type="region of interest" description="Disordered" evidence="1">
    <location>
        <begin position="5357"/>
        <end position="5382"/>
    </location>
</feature>
<evidence type="ECO:0000259" key="3">
    <source>
        <dbReference type="Pfam" id="PF19076"/>
    </source>
</evidence>
<feature type="compositionally biased region" description="Acidic residues" evidence="1">
    <location>
        <begin position="4609"/>
        <end position="4624"/>
    </location>
</feature>
<feature type="compositionally biased region" description="Acidic residues" evidence="1">
    <location>
        <begin position="5433"/>
        <end position="5446"/>
    </location>
</feature>